<name>A0A0D6JAE6_9HYPH</name>
<protein>
    <submittedName>
        <fullName evidence="3">Uncharacterized protein</fullName>
    </submittedName>
</protein>
<keyword evidence="2" id="KW-1133">Transmembrane helix</keyword>
<reference evidence="4" key="1">
    <citation type="submission" date="2015-02" db="EMBL/GenBank/DDBJ databases">
        <authorList>
            <person name="Chooi Y.-H."/>
        </authorList>
    </citation>
    <scope>NUCLEOTIDE SEQUENCE [LARGE SCALE GENOMIC DNA]</scope>
    <source>
        <strain evidence="4">strain Y</strain>
    </source>
</reference>
<evidence type="ECO:0000256" key="1">
    <source>
        <dbReference type="SAM" id="MobiDB-lite"/>
    </source>
</evidence>
<gene>
    <name evidence="3" type="ORF">YBN1229_v1_0387</name>
</gene>
<feature type="compositionally biased region" description="Low complexity" evidence="1">
    <location>
        <begin position="91"/>
        <end position="101"/>
    </location>
</feature>
<feature type="transmembrane region" description="Helical" evidence="2">
    <location>
        <begin position="34"/>
        <end position="54"/>
    </location>
</feature>
<dbReference type="KEGG" id="fil:BN1229_v1_0382"/>
<sequence>MYRREQPADLYSGILQPLDRHIERRHPSGGWRTTMTTTIFGFAAAALVAIIYFADPAGADRTSLRGRPETSKMEVPTGTLDASDNEGRRLGGVSVVGRLPGHSAANDD</sequence>
<dbReference type="EMBL" id="LN829119">
    <property type="protein sequence ID" value="CPR15502.1"/>
    <property type="molecule type" value="Genomic_DNA"/>
</dbReference>
<keyword evidence="2" id="KW-0812">Transmembrane</keyword>
<keyword evidence="4" id="KW-1185">Reference proteome</keyword>
<feature type="region of interest" description="Disordered" evidence="1">
    <location>
        <begin position="59"/>
        <end position="108"/>
    </location>
</feature>
<keyword evidence="2" id="KW-0472">Membrane</keyword>
<accession>A0A0D6JAE6</accession>
<evidence type="ECO:0000256" key="2">
    <source>
        <dbReference type="SAM" id="Phobius"/>
    </source>
</evidence>
<dbReference type="AlphaFoldDB" id="A0A0D6JAE6"/>
<evidence type="ECO:0000313" key="4">
    <source>
        <dbReference type="Proteomes" id="UP000033187"/>
    </source>
</evidence>
<proteinExistence type="predicted"/>
<dbReference type="KEGG" id="fiy:BN1229_v1_0387"/>
<feature type="compositionally biased region" description="Basic and acidic residues" evidence="1">
    <location>
        <begin position="62"/>
        <end position="72"/>
    </location>
</feature>
<evidence type="ECO:0000313" key="3">
    <source>
        <dbReference type="EMBL" id="CPR15502.1"/>
    </source>
</evidence>
<dbReference type="Proteomes" id="UP000033187">
    <property type="component" value="Chromosome 1"/>
</dbReference>
<organism evidence="3 4">
    <name type="scientific">Candidatus Filomicrobium marinum</name>
    <dbReference type="NCBI Taxonomy" id="1608628"/>
    <lineage>
        <taxon>Bacteria</taxon>
        <taxon>Pseudomonadati</taxon>
        <taxon>Pseudomonadota</taxon>
        <taxon>Alphaproteobacteria</taxon>
        <taxon>Hyphomicrobiales</taxon>
        <taxon>Hyphomicrobiaceae</taxon>
        <taxon>Filomicrobium</taxon>
    </lineage>
</organism>